<dbReference type="FunFam" id="2.60.120.260:FF:000082">
    <property type="entry name" value="Sad1/UNC domain protein"/>
    <property type="match status" value="1"/>
</dbReference>
<reference evidence="8 9" key="1">
    <citation type="journal article" date="2018" name="Nat. Ecol. Evol.">
        <title>Pezizomycetes genomes reveal the molecular basis of ectomycorrhizal truffle lifestyle.</title>
        <authorList>
            <person name="Murat C."/>
            <person name="Payen T."/>
            <person name="Noel B."/>
            <person name="Kuo A."/>
            <person name="Morin E."/>
            <person name="Chen J."/>
            <person name="Kohler A."/>
            <person name="Krizsan K."/>
            <person name="Balestrini R."/>
            <person name="Da Silva C."/>
            <person name="Montanini B."/>
            <person name="Hainaut M."/>
            <person name="Levati E."/>
            <person name="Barry K.W."/>
            <person name="Belfiori B."/>
            <person name="Cichocki N."/>
            <person name="Clum A."/>
            <person name="Dockter R.B."/>
            <person name="Fauchery L."/>
            <person name="Guy J."/>
            <person name="Iotti M."/>
            <person name="Le Tacon F."/>
            <person name="Lindquist E.A."/>
            <person name="Lipzen A."/>
            <person name="Malagnac F."/>
            <person name="Mello A."/>
            <person name="Molinier V."/>
            <person name="Miyauchi S."/>
            <person name="Poulain J."/>
            <person name="Riccioni C."/>
            <person name="Rubini A."/>
            <person name="Sitrit Y."/>
            <person name="Splivallo R."/>
            <person name="Traeger S."/>
            <person name="Wang M."/>
            <person name="Zifcakova L."/>
            <person name="Wipf D."/>
            <person name="Zambonelli A."/>
            <person name="Paolocci F."/>
            <person name="Nowrousian M."/>
            <person name="Ottonello S."/>
            <person name="Baldrian P."/>
            <person name="Spatafora J.W."/>
            <person name="Henrissat B."/>
            <person name="Nagy L.G."/>
            <person name="Aury J.M."/>
            <person name="Wincker P."/>
            <person name="Grigoriev I.V."/>
            <person name="Bonfante P."/>
            <person name="Martin F.M."/>
        </authorList>
    </citation>
    <scope>NUCLEOTIDE SEQUENCE [LARGE SCALE GENOMIC DNA]</scope>
    <source>
        <strain evidence="8 9">CCBAS932</strain>
    </source>
</reference>
<feature type="signal peptide" evidence="6">
    <location>
        <begin position="1"/>
        <end position="27"/>
    </location>
</feature>
<comment type="subcellular location">
    <subcellularLocation>
        <location evidence="1">Endomembrane system</location>
    </subcellularLocation>
</comment>
<dbReference type="InParanoid" id="A0A3N4KZX2"/>
<dbReference type="GO" id="GO:0034975">
    <property type="term" value="P:protein folding in endoplasmic reticulum"/>
    <property type="evidence" value="ECO:0007669"/>
    <property type="project" value="TreeGrafter"/>
</dbReference>
<dbReference type="GO" id="GO:0012505">
    <property type="term" value="C:endomembrane system"/>
    <property type="evidence" value="ECO:0007669"/>
    <property type="project" value="UniProtKB-SubCell"/>
</dbReference>
<feature type="region of interest" description="Disordered" evidence="5">
    <location>
        <begin position="779"/>
        <end position="920"/>
    </location>
</feature>
<dbReference type="Pfam" id="PF07738">
    <property type="entry name" value="Sad1_UNC"/>
    <property type="match status" value="1"/>
</dbReference>
<evidence type="ECO:0000256" key="3">
    <source>
        <dbReference type="ARBA" id="ARBA00022989"/>
    </source>
</evidence>
<evidence type="ECO:0000256" key="6">
    <source>
        <dbReference type="SAM" id="SignalP"/>
    </source>
</evidence>
<protein>
    <recommendedName>
        <fullName evidence="7">SUN domain-containing protein</fullName>
    </recommendedName>
</protein>
<dbReference type="FunCoup" id="A0A3N4KZX2">
    <property type="interactions" value="41"/>
</dbReference>
<dbReference type="PANTHER" id="PTHR12953">
    <property type="entry name" value="MEMBRANE PROTEIN CH1 RELATED"/>
    <property type="match status" value="1"/>
</dbReference>
<feature type="compositionally biased region" description="Basic and acidic residues" evidence="5">
    <location>
        <begin position="867"/>
        <end position="887"/>
    </location>
</feature>
<keyword evidence="4" id="KW-0472">Membrane</keyword>
<feature type="domain" description="SUN" evidence="7">
    <location>
        <begin position="233"/>
        <end position="401"/>
    </location>
</feature>
<dbReference type="Proteomes" id="UP000277580">
    <property type="component" value="Unassembled WGS sequence"/>
</dbReference>
<feature type="region of interest" description="Disordered" evidence="5">
    <location>
        <begin position="129"/>
        <end position="160"/>
    </location>
</feature>
<evidence type="ECO:0000313" key="9">
    <source>
        <dbReference type="Proteomes" id="UP000277580"/>
    </source>
</evidence>
<keyword evidence="6" id="KW-0732">Signal</keyword>
<feature type="compositionally biased region" description="Pro residues" evidence="5">
    <location>
        <begin position="595"/>
        <end position="606"/>
    </location>
</feature>
<gene>
    <name evidence="8" type="ORF">P167DRAFT_562516</name>
</gene>
<evidence type="ECO:0000313" key="8">
    <source>
        <dbReference type="EMBL" id="RPB16086.1"/>
    </source>
</evidence>
<dbReference type="STRING" id="1392247.A0A3N4KZX2"/>
<dbReference type="InterPro" id="IPR012919">
    <property type="entry name" value="SUN_dom"/>
</dbReference>
<evidence type="ECO:0000256" key="5">
    <source>
        <dbReference type="SAM" id="MobiDB-lite"/>
    </source>
</evidence>
<evidence type="ECO:0000259" key="7">
    <source>
        <dbReference type="PROSITE" id="PS51469"/>
    </source>
</evidence>
<keyword evidence="9" id="KW-1185">Reference proteome</keyword>
<dbReference type="AlphaFoldDB" id="A0A3N4KZX2"/>
<feature type="compositionally biased region" description="Polar residues" evidence="5">
    <location>
        <begin position="809"/>
        <end position="828"/>
    </location>
</feature>
<dbReference type="InterPro" id="IPR045120">
    <property type="entry name" value="Suco/Slp1-like"/>
</dbReference>
<organism evidence="8 9">
    <name type="scientific">Morchella conica CCBAS932</name>
    <dbReference type="NCBI Taxonomy" id="1392247"/>
    <lineage>
        <taxon>Eukaryota</taxon>
        <taxon>Fungi</taxon>
        <taxon>Dikarya</taxon>
        <taxon>Ascomycota</taxon>
        <taxon>Pezizomycotina</taxon>
        <taxon>Pezizomycetes</taxon>
        <taxon>Pezizales</taxon>
        <taxon>Morchellaceae</taxon>
        <taxon>Morchella</taxon>
    </lineage>
</organism>
<dbReference type="PROSITE" id="PS51469">
    <property type="entry name" value="SUN"/>
    <property type="match status" value="1"/>
</dbReference>
<dbReference type="PANTHER" id="PTHR12953:SF0">
    <property type="entry name" value="SUN DOMAIN-CONTAINING OSSIFICATION FACTOR"/>
    <property type="match status" value="1"/>
</dbReference>
<sequence length="920" mass="101851">MGFTMFGRYAIIAVSATLLGLPQLISGTVSGGEVPAPTCKAVSVNYITHSLPQQCLRTSRTQTVTVTATVSGSGGEGHSGVEPTTTTVTTVATTTRVLSKGLSFGKPNTNIEKSHASITTASTAINQSIPSSATAPVSSTPVPIEQLPKESDSDDSPLDTANFLSFEEWRAQNLAKAGQSTENFEYRVREPRNDPRAINNALDALGEDAEIELDFGFDSVPEYRIGRAERVATPAPAQTETLGGYSRSKDAGKTCKERFNYASFDCAATVHKTNPGSKGATAILVENKDNYMRNKCSQENKFFVVELCEDILVDTVVLANFEFFSSMFRTFRVSVSDRYPVKQNGWKDLGTFEARNTRQVQAFLIENPLIWARYLRVELLTHYGNEFYCPVSLLRVHGTTMMEEFKHQEELSRGEIEDDVREDVVPEAVAVGIQDIVITPAPTEAEKPVESYLEYTTTDLDETSAEIYEPNQDSVKRNLIDTPPPVCTPRALYDVYIFDPPRLAVCGVTHTSSTTLRTVRAHSEPETLINAGSISTASSKTVQSAPQASTKEHIAAAPSVQSLPQRETASTGIKSQAVSVTQEVKHNHPQQYHASPPPSPPSPPHAIPTTQESFFKTVHKRLQLLEQNATLSLQYIEDQSRILRDAFMKVEKRQMEKTAHFIQQLNTTFLIELLLYKQQYDQLWQSTVIALESQREQSEREMIAVSTRLTILADEMIFQKRMYQIQSVLLLITIGVVIFSRNGNLDTPLLQHMRTRSTLRMLDTPPSSPLPGVTISRAMSHRRHKSDDSITSPTFELSPPSPDDYMSPIESNESMPSGTQSSPATPSGTRPRRGWGHQFGPKLRVESKGRRWQRLPSPLGSAVGEDYDIKSPEDEEYERTMELDRETGLQTPEPSPEPEPERSSTQELTPETSSSGSSSS</sequence>
<accession>A0A3N4KZX2</accession>
<feature type="compositionally biased region" description="Low complexity" evidence="5">
    <location>
        <begin position="905"/>
        <end position="920"/>
    </location>
</feature>
<feature type="compositionally biased region" description="Low complexity" evidence="5">
    <location>
        <begin position="130"/>
        <end position="143"/>
    </location>
</feature>
<name>A0A3N4KZX2_9PEZI</name>
<evidence type="ECO:0000256" key="4">
    <source>
        <dbReference type="ARBA" id="ARBA00023136"/>
    </source>
</evidence>
<dbReference type="EMBL" id="ML119110">
    <property type="protein sequence ID" value="RPB16086.1"/>
    <property type="molecule type" value="Genomic_DNA"/>
</dbReference>
<keyword evidence="2" id="KW-0812">Transmembrane</keyword>
<feature type="compositionally biased region" description="Polar residues" evidence="5">
    <location>
        <begin position="559"/>
        <end position="582"/>
    </location>
</feature>
<dbReference type="GO" id="GO:0016020">
    <property type="term" value="C:membrane"/>
    <property type="evidence" value="ECO:0007669"/>
    <property type="project" value="InterPro"/>
</dbReference>
<keyword evidence="3" id="KW-1133">Transmembrane helix</keyword>
<dbReference type="OrthoDB" id="266334at2759"/>
<feature type="region of interest" description="Disordered" evidence="5">
    <location>
        <begin position="530"/>
        <end position="609"/>
    </location>
</feature>
<dbReference type="InterPro" id="IPR008979">
    <property type="entry name" value="Galactose-bd-like_sf"/>
</dbReference>
<dbReference type="SUPFAM" id="SSF49785">
    <property type="entry name" value="Galactose-binding domain-like"/>
    <property type="match status" value="1"/>
</dbReference>
<feature type="compositionally biased region" description="Polar residues" evidence="5">
    <location>
        <begin position="530"/>
        <end position="549"/>
    </location>
</feature>
<dbReference type="GO" id="GO:0005737">
    <property type="term" value="C:cytoplasm"/>
    <property type="evidence" value="ECO:0007669"/>
    <property type="project" value="TreeGrafter"/>
</dbReference>
<evidence type="ECO:0000256" key="1">
    <source>
        <dbReference type="ARBA" id="ARBA00004308"/>
    </source>
</evidence>
<evidence type="ECO:0000256" key="2">
    <source>
        <dbReference type="ARBA" id="ARBA00022692"/>
    </source>
</evidence>
<dbReference type="Gene3D" id="2.60.120.260">
    <property type="entry name" value="Galactose-binding domain-like"/>
    <property type="match status" value="1"/>
</dbReference>
<feature type="chain" id="PRO_5018067387" description="SUN domain-containing protein" evidence="6">
    <location>
        <begin position="28"/>
        <end position="920"/>
    </location>
</feature>
<proteinExistence type="predicted"/>